<feature type="region of interest" description="Disordered" evidence="1">
    <location>
        <begin position="34"/>
        <end position="57"/>
    </location>
</feature>
<accession>A0ABD5RF20</accession>
<feature type="domain" description="DUF7344" evidence="2">
    <location>
        <begin position="8"/>
        <end position="88"/>
    </location>
</feature>
<sequence>MTDTSTLFELLASRQRRRLLFLLCDAESVEVPDGLQSRSAAAMTNGDSSKSPNHTVPSDLAVELHHTHLPKLAAADLIEWDQSAEAVRRGPEFGEVEPALDTLRQNAPAFPSDVF</sequence>
<keyword evidence="4" id="KW-1185">Reference proteome</keyword>
<dbReference type="RefSeq" id="WP_227230615.1">
    <property type="nucleotide sequence ID" value="NZ_JAJCVJ010000002.1"/>
</dbReference>
<dbReference type="InterPro" id="IPR055768">
    <property type="entry name" value="DUF7344"/>
</dbReference>
<gene>
    <name evidence="3" type="ORF">ACFPJ5_15515</name>
</gene>
<evidence type="ECO:0000256" key="1">
    <source>
        <dbReference type="SAM" id="MobiDB-lite"/>
    </source>
</evidence>
<evidence type="ECO:0000259" key="2">
    <source>
        <dbReference type="Pfam" id="PF24035"/>
    </source>
</evidence>
<comment type="caution">
    <text evidence="3">The sequence shown here is derived from an EMBL/GenBank/DDBJ whole genome shotgun (WGS) entry which is preliminary data.</text>
</comment>
<dbReference type="AlphaFoldDB" id="A0ABD5RF20"/>
<proteinExistence type="predicted"/>
<dbReference type="Proteomes" id="UP001596201">
    <property type="component" value="Unassembled WGS sequence"/>
</dbReference>
<evidence type="ECO:0000313" key="4">
    <source>
        <dbReference type="Proteomes" id="UP001596201"/>
    </source>
</evidence>
<reference evidence="3 4" key="1">
    <citation type="journal article" date="2019" name="Int. J. Syst. Evol. Microbiol.">
        <title>The Global Catalogue of Microorganisms (GCM) 10K type strain sequencing project: providing services to taxonomists for standard genome sequencing and annotation.</title>
        <authorList>
            <consortium name="The Broad Institute Genomics Platform"/>
            <consortium name="The Broad Institute Genome Sequencing Center for Infectious Disease"/>
            <person name="Wu L."/>
            <person name="Ma J."/>
        </authorList>
    </citation>
    <scope>NUCLEOTIDE SEQUENCE [LARGE SCALE GENOMIC DNA]</scope>
    <source>
        <strain evidence="3 4">CGMCC 1.12237</strain>
    </source>
</reference>
<organism evidence="3 4">
    <name type="scientific">Salinirubrum litoreum</name>
    <dbReference type="NCBI Taxonomy" id="1126234"/>
    <lineage>
        <taxon>Archaea</taxon>
        <taxon>Methanobacteriati</taxon>
        <taxon>Methanobacteriota</taxon>
        <taxon>Stenosarchaea group</taxon>
        <taxon>Halobacteria</taxon>
        <taxon>Halobacteriales</taxon>
        <taxon>Haloferacaceae</taxon>
        <taxon>Salinirubrum</taxon>
    </lineage>
</organism>
<evidence type="ECO:0000313" key="3">
    <source>
        <dbReference type="EMBL" id="MFC5368337.1"/>
    </source>
</evidence>
<protein>
    <recommendedName>
        <fullName evidence="2">DUF7344 domain-containing protein</fullName>
    </recommendedName>
</protein>
<dbReference type="Pfam" id="PF24035">
    <property type="entry name" value="DUF7344"/>
    <property type="match status" value="1"/>
</dbReference>
<feature type="region of interest" description="Disordered" evidence="1">
    <location>
        <begin position="88"/>
        <end position="115"/>
    </location>
</feature>
<feature type="compositionally biased region" description="Polar residues" evidence="1">
    <location>
        <begin position="45"/>
        <end position="56"/>
    </location>
</feature>
<dbReference type="EMBL" id="JBHSKX010000002">
    <property type="protein sequence ID" value="MFC5368337.1"/>
    <property type="molecule type" value="Genomic_DNA"/>
</dbReference>
<name>A0ABD5RF20_9EURY</name>